<evidence type="ECO:0000256" key="5">
    <source>
        <dbReference type="ARBA" id="ARBA00022553"/>
    </source>
</evidence>
<feature type="transmembrane region" description="Helical" evidence="14">
    <location>
        <begin position="12"/>
        <end position="32"/>
    </location>
</feature>
<dbReference type="GO" id="GO:0000155">
    <property type="term" value="F:phosphorelay sensor kinase activity"/>
    <property type="evidence" value="ECO:0007669"/>
    <property type="project" value="InterPro"/>
</dbReference>
<dbReference type="InterPro" id="IPR036097">
    <property type="entry name" value="HisK_dim/P_sf"/>
</dbReference>
<evidence type="ECO:0000256" key="14">
    <source>
        <dbReference type="SAM" id="Phobius"/>
    </source>
</evidence>
<comment type="catalytic activity">
    <reaction evidence="1">
        <text>ATP + protein L-histidine = ADP + protein N-phospho-L-histidine.</text>
        <dbReference type="EC" id="2.7.13.3"/>
    </reaction>
</comment>
<dbReference type="InterPro" id="IPR050736">
    <property type="entry name" value="Sensor_HK_Regulatory"/>
</dbReference>
<dbReference type="AlphaFoldDB" id="A0A1H9ZPY0"/>
<dbReference type="Pfam" id="PF02743">
    <property type="entry name" value="dCache_1"/>
    <property type="match status" value="1"/>
</dbReference>
<evidence type="ECO:0000256" key="9">
    <source>
        <dbReference type="ARBA" id="ARBA00022989"/>
    </source>
</evidence>
<dbReference type="SMART" id="SM00388">
    <property type="entry name" value="HisKA"/>
    <property type="match status" value="1"/>
</dbReference>
<evidence type="ECO:0000256" key="10">
    <source>
        <dbReference type="ARBA" id="ARBA00023012"/>
    </source>
</evidence>
<dbReference type="PRINTS" id="PR00344">
    <property type="entry name" value="BCTRLSENSOR"/>
</dbReference>
<dbReference type="GO" id="GO:0005886">
    <property type="term" value="C:plasma membrane"/>
    <property type="evidence" value="ECO:0007669"/>
    <property type="project" value="UniProtKB-SubCell"/>
</dbReference>
<dbReference type="PROSITE" id="PS50109">
    <property type="entry name" value="HIS_KIN"/>
    <property type="match status" value="1"/>
</dbReference>
<protein>
    <recommendedName>
        <fullName evidence="3">histidine kinase</fullName>
        <ecNumber evidence="3">2.7.13.3</ecNumber>
    </recommendedName>
</protein>
<keyword evidence="11 14" id="KW-0472">Membrane</keyword>
<dbReference type="CDD" id="cd12912">
    <property type="entry name" value="PDC2_MCP_like"/>
    <property type="match status" value="1"/>
</dbReference>
<dbReference type="Gene3D" id="1.10.287.130">
    <property type="match status" value="1"/>
</dbReference>
<evidence type="ECO:0000256" key="8">
    <source>
        <dbReference type="ARBA" id="ARBA00022777"/>
    </source>
</evidence>
<keyword evidence="9 14" id="KW-1133">Transmembrane helix</keyword>
<dbReference type="SUPFAM" id="SSF47384">
    <property type="entry name" value="Homodimeric domain of signal transducing histidine kinase"/>
    <property type="match status" value="1"/>
</dbReference>
<dbReference type="Pfam" id="PF02518">
    <property type="entry name" value="HATPase_c"/>
    <property type="match status" value="1"/>
</dbReference>
<feature type="region of interest" description="Disordered" evidence="13">
    <location>
        <begin position="625"/>
        <end position="651"/>
    </location>
</feature>
<keyword evidence="12" id="KW-0175">Coiled coil</keyword>
<evidence type="ECO:0000259" key="15">
    <source>
        <dbReference type="PROSITE" id="PS50109"/>
    </source>
</evidence>
<evidence type="ECO:0000256" key="2">
    <source>
        <dbReference type="ARBA" id="ARBA00004651"/>
    </source>
</evidence>
<dbReference type="Proteomes" id="UP000243338">
    <property type="component" value="Unassembled WGS sequence"/>
</dbReference>
<dbReference type="InterPro" id="IPR036890">
    <property type="entry name" value="HATPase_C_sf"/>
</dbReference>
<evidence type="ECO:0000313" key="16">
    <source>
        <dbReference type="EMBL" id="SES83643.1"/>
    </source>
</evidence>
<evidence type="ECO:0000256" key="4">
    <source>
        <dbReference type="ARBA" id="ARBA00022475"/>
    </source>
</evidence>
<keyword evidence="8" id="KW-0418">Kinase</keyword>
<evidence type="ECO:0000256" key="6">
    <source>
        <dbReference type="ARBA" id="ARBA00022679"/>
    </source>
</evidence>
<keyword evidence="7 14" id="KW-0812">Transmembrane</keyword>
<dbReference type="Gene3D" id="3.30.450.20">
    <property type="entry name" value="PAS domain"/>
    <property type="match status" value="2"/>
</dbReference>
<dbReference type="InterPro" id="IPR004358">
    <property type="entry name" value="Sig_transdc_His_kin-like_C"/>
</dbReference>
<keyword evidence="5" id="KW-0597">Phosphoprotein</keyword>
<keyword evidence="17" id="KW-1185">Reference proteome</keyword>
<evidence type="ECO:0000256" key="13">
    <source>
        <dbReference type="SAM" id="MobiDB-lite"/>
    </source>
</evidence>
<feature type="domain" description="Histidine kinase" evidence="15">
    <location>
        <begin position="410"/>
        <end position="629"/>
    </location>
</feature>
<dbReference type="InterPro" id="IPR033479">
    <property type="entry name" value="dCache_1"/>
</dbReference>
<evidence type="ECO:0000256" key="11">
    <source>
        <dbReference type="ARBA" id="ARBA00023136"/>
    </source>
</evidence>
<dbReference type="FunFam" id="3.30.565.10:FF:000006">
    <property type="entry name" value="Sensor histidine kinase WalK"/>
    <property type="match status" value="1"/>
</dbReference>
<dbReference type="SUPFAM" id="SSF55874">
    <property type="entry name" value="ATPase domain of HSP90 chaperone/DNA topoisomerase II/histidine kinase"/>
    <property type="match status" value="1"/>
</dbReference>
<dbReference type="SMART" id="SM00387">
    <property type="entry name" value="HATPase_c"/>
    <property type="match status" value="1"/>
</dbReference>
<dbReference type="PANTHER" id="PTHR43711">
    <property type="entry name" value="TWO-COMPONENT HISTIDINE KINASE"/>
    <property type="match status" value="1"/>
</dbReference>
<evidence type="ECO:0000313" key="17">
    <source>
        <dbReference type="Proteomes" id="UP000243338"/>
    </source>
</evidence>
<accession>A0A1H9ZPY0</accession>
<dbReference type="InterPro" id="IPR003594">
    <property type="entry name" value="HATPase_dom"/>
</dbReference>
<evidence type="ECO:0000256" key="1">
    <source>
        <dbReference type="ARBA" id="ARBA00000085"/>
    </source>
</evidence>
<proteinExistence type="predicted"/>
<gene>
    <name evidence="16" type="ORF">SAMN04488587_1175</name>
</gene>
<feature type="coiled-coil region" evidence="12">
    <location>
        <begin position="376"/>
        <end position="410"/>
    </location>
</feature>
<keyword evidence="10" id="KW-0902">Two-component regulatory system</keyword>
<dbReference type="PANTHER" id="PTHR43711:SF31">
    <property type="entry name" value="HISTIDINE KINASE"/>
    <property type="match status" value="1"/>
</dbReference>
<name>A0A1H9ZPY0_9EURY</name>
<dbReference type="EMBL" id="FOHQ01000003">
    <property type="protein sequence ID" value="SES83643.1"/>
    <property type="molecule type" value="Genomic_DNA"/>
</dbReference>
<evidence type="ECO:0000256" key="7">
    <source>
        <dbReference type="ARBA" id="ARBA00022692"/>
    </source>
</evidence>
<dbReference type="Gene3D" id="3.30.565.10">
    <property type="entry name" value="Histidine kinase-like ATPase, C-terminal domain"/>
    <property type="match status" value="1"/>
</dbReference>
<organism evidence="16 17">
    <name type="scientific">Methanococcoides vulcani</name>
    <dbReference type="NCBI Taxonomy" id="1353158"/>
    <lineage>
        <taxon>Archaea</taxon>
        <taxon>Methanobacteriati</taxon>
        <taxon>Methanobacteriota</taxon>
        <taxon>Stenosarchaea group</taxon>
        <taxon>Methanomicrobia</taxon>
        <taxon>Methanosarcinales</taxon>
        <taxon>Methanosarcinaceae</taxon>
        <taxon>Methanococcoides</taxon>
    </lineage>
</organism>
<comment type="subcellular location">
    <subcellularLocation>
        <location evidence="2">Cell membrane</location>
        <topology evidence="2">Multi-pass membrane protein</topology>
    </subcellularLocation>
</comment>
<dbReference type="CDD" id="cd16922">
    <property type="entry name" value="HATPase_EvgS-ArcB-TorS-like"/>
    <property type="match status" value="1"/>
</dbReference>
<feature type="transmembrane region" description="Helical" evidence="14">
    <location>
        <begin position="312"/>
        <end position="331"/>
    </location>
</feature>
<dbReference type="STRING" id="1353158.SAMN04488587_1175"/>
<dbReference type="InterPro" id="IPR003661">
    <property type="entry name" value="HisK_dim/P_dom"/>
</dbReference>
<evidence type="ECO:0000256" key="12">
    <source>
        <dbReference type="SAM" id="Coils"/>
    </source>
</evidence>
<keyword evidence="4" id="KW-1003">Cell membrane</keyword>
<dbReference type="CDD" id="cd00082">
    <property type="entry name" value="HisKA"/>
    <property type="match status" value="1"/>
</dbReference>
<dbReference type="Gene3D" id="6.10.340.10">
    <property type="match status" value="1"/>
</dbReference>
<dbReference type="FunFam" id="1.10.287.130:FF:000001">
    <property type="entry name" value="Two-component sensor histidine kinase"/>
    <property type="match status" value="1"/>
</dbReference>
<dbReference type="InterPro" id="IPR005467">
    <property type="entry name" value="His_kinase_dom"/>
</dbReference>
<sequence>MKMDDVPLKVKLILYIGFSVLIVMAATTAIIISTSTSQHEELAYKKSIEKASNYANQFNSDMQANMAIARTIASTLTVYNSSDRDEVNDILREVLVDNPNLIGTYTGFEPNAFDGRDAEFAGTEGYDSTGRLVPYWNKIGGTMFVEPLIDYESSDYYQLPKQLEQEVLTEPYLYQGELIVSYVSPIMREDEFVGIGGVDVSLNYIDEIVSNVTAFETGYAFTTSNTGILLSHPVHKEWIGTQTLNDFDDPEITRMAEDILVGQGGHIETIDPTTGENAIIFYEPVRTGNYSFILVIPEEEMLADVTALRNELIIISSLALIFMAGAAYLVAISITRPINDIVSNFGDISDSALKGDLGRRAETEVEVDLRKIPSGLNEILDSLQTYSDELEKANEELKSLDQMKDVFLSNVSHELRTPLTSIKGYTQNVYDESLGDVNDQQKTSLGTVIRNADRLRRLVDSLLYISKAQAEVIEYNFKECQMAEIMNNTIMDTIMLVEANDLHIEKKIPSDLPTIEADKTRLVDMLNNLVDNAIKFTPPGGIITLGVYEEERYLHLTVHDTGIGIPKELIPNLFRKFYQIDSSIRRKYGGTGLGLYICKKIVDAHSGEIWIESETDQGTTVHIRLPKSRNGGEASGNMEVSGSVEINGNEE</sequence>
<dbReference type="RefSeq" id="WP_244625170.1">
    <property type="nucleotide sequence ID" value="NZ_CAAGSJ010000005.1"/>
</dbReference>
<dbReference type="CDD" id="cd12913">
    <property type="entry name" value="PDC1_MCP_like"/>
    <property type="match status" value="1"/>
</dbReference>
<keyword evidence="6" id="KW-0808">Transferase</keyword>
<evidence type="ECO:0000256" key="3">
    <source>
        <dbReference type="ARBA" id="ARBA00012438"/>
    </source>
</evidence>
<dbReference type="Pfam" id="PF00512">
    <property type="entry name" value="HisKA"/>
    <property type="match status" value="1"/>
</dbReference>
<feature type="compositionally biased region" description="Polar residues" evidence="13">
    <location>
        <begin position="638"/>
        <end position="651"/>
    </location>
</feature>
<dbReference type="EC" id="2.7.13.3" evidence="3"/>
<reference evidence="17" key="1">
    <citation type="submission" date="2016-10" db="EMBL/GenBank/DDBJ databases">
        <authorList>
            <person name="Varghese N."/>
            <person name="Submissions S."/>
        </authorList>
    </citation>
    <scope>NUCLEOTIDE SEQUENCE [LARGE SCALE GENOMIC DNA]</scope>
    <source>
        <strain evidence="17">SLH 33</strain>
    </source>
</reference>